<comment type="caution">
    <text evidence="1">The sequence shown here is derived from an EMBL/GenBank/DDBJ whole genome shotgun (WGS) entry which is preliminary data.</text>
</comment>
<proteinExistence type="predicted"/>
<dbReference type="Proteomes" id="UP000178812">
    <property type="component" value="Unassembled WGS sequence"/>
</dbReference>
<gene>
    <name evidence="1" type="ORF">A2125_02160</name>
</gene>
<dbReference type="AlphaFoldDB" id="A0A1F7WVA5"/>
<evidence type="ECO:0000313" key="2">
    <source>
        <dbReference type="Proteomes" id="UP000178812"/>
    </source>
</evidence>
<name>A0A1F7WVA5_9BACT</name>
<reference evidence="1 2" key="1">
    <citation type="journal article" date="2016" name="Nat. Commun.">
        <title>Thousands of microbial genomes shed light on interconnected biogeochemical processes in an aquifer system.</title>
        <authorList>
            <person name="Anantharaman K."/>
            <person name="Brown C.T."/>
            <person name="Hug L.A."/>
            <person name="Sharon I."/>
            <person name="Castelle C.J."/>
            <person name="Probst A.J."/>
            <person name="Thomas B.C."/>
            <person name="Singh A."/>
            <person name="Wilkins M.J."/>
            <person name="Karaoz U."/>
            <person name="Brodie E.L."/>
            <person name="Williams K.H."/>
            <person name="Hubbard S.S."/>
            <person name="Banfield J.F."/>
        </authorList>
    </citation>
    <scope>NUCLEOTIDE SEQUENCE [LARGE SCALE GENOMIC DNA]</scope>
</reference>
<evidence type="ECO:0000313" key="1">
    <source>
        <dbReference type="EMBL" id="OGM06108.1"/>
    </source>
</evidence>
<dbReference type="EMBL" id="MGFM01000003">
    <property type="protein sequence ID" value="OGM06108.1"/>
    <property type="molecule type" value="Genomic_DNA"/>
</dbReference>
<organism evidence="1 2">
    <name type="scientific">Candidatus Woesebacteria bacterium GWB1_43_5</name>
    <dbReference type="NCBI Taxonomy" id="1802474"/>
    <lineage>
        <taxon>Bacteria</taxon>
        <taxon>Candidatus Woeseibacteriota</taxon>
    </lineage>
</organism>
<accession>A0A1F7WVA5</accession>
<sequence length="199" mass="22431">MDVSELPSKETMGVVDFAKGLLESEEFDNIFRQFKEKNPLPPDIAQRLSTLGEDLRNKVQKRRLLGSELHVNSMVIDYCYNYTKTAVTPDGLSQETKAALGKYINFVESQRQASHDQLYSDSEGGTHRIEVLQRMIKANDTRRRSTHNQVAQKISQDLINAGVIPQLSNSELEEIYGKTDALPPPLEIGRALTTLILDK</sequence>
<protein>
    <submittedName>
        <fullName evidence="1">Uncharacterized protein</fullName>
    </submittedName>
</protein>